<organism evidence="1 2">
    <name type="scientific">Tachysurus vachellii</name>
    <name type="common">Darkbarbel catfish</name>
    <name type="synonym">Pelteobagrus vachellii</name>
    <dbReference type="NCBI Taxonomy" id="175792"/>
    <lineage>
        <taxon>Eukaryota</taxon>
        <taxon>Metazoa</taxon>
        <taxon>Chordata</taxon>
        <taxon>Craniata</taxon>
        <taxon>Vertebrata</taxon>
        <taxon>Euteleostomi</taxon>
        <taxon>Actinopterygii</taxon>
        <taxon>Neopterygii</taxon>
        <taxon>Teleostei</taxon>
        <taxon>Ostariophysi</taxon>
        <taxon>Siluriformes</taxon>
        <taxon>Bagridae</taxon>
        <taxon>Tachysurus</taxon>
    </lineage>
</organism>
<sequence>MHFPLARVIPSQLLRVFVCRLHTRRIQCDLKGTPVQHAAPETIAGLETRVVPQVEPETIAELAARVVLQVETESRAELEARVVPQVEPETIAELAARVVLEVLQTYN</sequence>
<gene>
    <name evidence="1" type="ORF">Q7C36_021292</name>
</gene>
<dbReference type="EMBL" id="JAVHJS010000023">
    <property type="protein sequence ID" value="KAK2819646.1"/>
    <property type="molecule type" value="Genomic_DNA"/>
</dbReference>
<dbReference type="Proteomes" id="UP001187315">
    <property type="component" value="Unassembled WGS sequence"/>
</dbReference>
<proteinExistence type="predicted"/>
<evidence type="ECO:0000313" key="1">
    <source>
        <dbReference type="EMBL" id="KAK2819646.1"/>
    </source>
</evidence>
<evidence type="ECO:0000313" key="2">
    <source>
        <dbReference type="Proteomes" id="UP001187315"/>
    </source>
</evidence>
<accession>A0AA88LQ49</accession>
<keyword evidence="2" id="KW-1185">Reference proteome</keyword>
<reference evidence="1" key="1">
    <citation type="submission" date="2023-08" db="EMBL/GenBank/DDBJ databases">
        <title>Pelteobagrus vachellii genome.</title>
        <authorList>
            <person name="Liu H."/>
        </authorList>
    </citation>
    <scope>NUCLEOTIDE SEQUENCE</scope>
    <source>
        <strain evidence="1">PRFRI_2022a</strain>
        <tissue evidence="1">Muscle</tissue>
    </source>
</reference>
<comment type="caution">
    <text evidence="1">The sequence shown here is derived from an EMBL/GenBank/DDBJ whole genome shotgun (WGS) entry which is preliminary data.</text>
</comment>
<protein>
    <submittedName>
        <fullName evidence="1">Uncharacterized protein</fullName>
    </submittedName>
</protein>
<dbReference type="AlphaFoldDB" id="A0AA88LQ49"/>
<name>A0AA88LQ49_TACVA</name>